<name>I7G5Y8_MYCS2</name>
<reference evidence="2 3" key="2">
    <citation type="journal article" date="2009" name="Genome Res.">
        <title>Ortho-proteogenomics: multiple proteomes investigation through orthology and a new MS-based protocol.</title>
        <authorList>
            <person name="Gallien S."/>
            <person name="Perrodou E."/>
            <person name="Carapito C."/>
            <person name="Deshayes C."/>
            <person name="Reyrat J.M."/>
            <person name="Van Dorsselaer A."/>
            <person name="Poch O."/>
            <person name="Schaeffer C."/>
            <person name="Lecompte O."/>
        </authorList>
    </citation>
    <scope>NUCLEOTIDE SEQUENCE [LARGE SCALE GENOMIC DNA]</scope>
    <source>
        <strain evidence="3">ATCC 700084 / mc(2)155</strain>
    </source>
</reference>
<evidence type="ECO:0000256" key="1">
    <source>
        <dbReference type="SAM" id="MobiDB-lite"/>
    </source>
</evidence>
<dbReference type="KEGG" id="msg:MSMEI_4638"/>
<proteinExistence type="predicted"/>
<dbReference type="EMBL" id="CP001663">
    <property type="protein sequence ID" value="AFP41087.1"/>
    <property type="molecule type" value="Genomic_DNA"/>
</dbReference>
<organism evidence="2 3">
    <name type="scientific">Mycolicibacterium smegmatis (strain ATCC 700084 / mc(2)155)</name>
    <name type="common">Mycobacterium smegmatis</name>
    <dbReference type="NCBI Taxonomy" id="246196"/>
    <lineage>
        <taxon>Bacteria</taxon>
        <taxon>Bacillati</taxon>
        <taxon>Actinomycetota</taxon>
        <taxon>Actinomycetes</taxon>
        <taxon>Mycobacteriales</taxon>
        <taxon>Mycobacteriaceae</taxon>
        <taxon>Mycolicibacterium</taxon>
    </lineage>
</organism>
<protein>
    <submittedName>
        <fullName evidence="2">Uncharacterized protein</fullName>
    </submittedName>
</protein>
<reference evidence="2 3" key="1">
    <citation type="journal article" date="2007" name="Genome Biol.">
        <title>Interrupted coding sequences in Mycobacterium smegmatis: authentic mutations or sequencing errors?</title>
        <authorList>
            <person name="Deshayes C."/>
            <person name="Perrodou E."/>
            <person name="Gallien S."/>
            <person name="Euphrasie D."/>
            <person name="Schaeffer C."/>
            <person name="Van-Dorsselaer A."/>
            <person name="Poch O."/>
            <person name="Lecompte O."/>
            <person name="Reyrat J.M."/>
        </authorList>
    </citation>
    <scope>NUCLEOTIDE SEQUENCE [LARGE SCALE GENOMIC DNA]</scope>
    <source>
        <strain evidence="3">ATCC 700084 / mc(2)155</strain>
    </source>
</reference>
<feature type="region of interest" description="Disordered" evidence="1">
    <location>
        <begin position="1"/>
        <end position="65"/>
    </location>
</feature>
<feature type="compositionally biased region" description="Basic and acidic residues" evidence="1">
    <location>
        <begin position="1"/>
        <end position="11"/>
    </location>
</feature>
<evidence type="ECO:0000313" key="2">
    <source>
        <dbReference type="EMBL" id="AFP41087.1"/>
    </source>
</evidence>
<sequence>MGESDTADRFGSHAAGAPTERGRRSHVAAGGSCGARLKTSIDDDPGLRAVRMPGRSVSAGHRRGARERRVAACVDARTLEKALRDGPRSCLRQCNRGSPRS</sequence>
<dbReference type="AlphaFoldDB" id="I7G5Y8"/>
<evidence type="ECO:0000313" key="3">
    <source>
        <dbReference type="Proteomes" id="UP000006158"/>
    </source>
</evidence>
<dbReference type="PATRIC" id="fig|246196.56.peg.4743"/>
<dbReference type="Proteomes" id="UP000006158">
    <property type="component" value="Chromosome"/>
</dbReference>
<gene>
    <name evidence="2" type="ordered locus">MSMEI_4638</name>
</gene>
<accession>I7G5Y8</accession>